<dbReference type="InterPro" id="IPR052906">
    <property type="entry name" value="Type_IV_Methyl-Rstrct_Enzyme"/>
</dbReference>
<evidence type="ECO:0000256" key="1">
    <source>
        <dbReference type="SAM" id="MobiDB-lite"/>
    </source>
</evidence>
<dbReference type="InterPro" id="IPR011856">
    <property type="entry name" value="tRNA_endonuc-like_dom_sf"/>
</dbReference>
<dbReference type="SUPFAM" id="SSF52980">
    <property type="entry name" value="Restriction endonuclease-like"/>
    <property type="match status" value="1"/>
</dbReference>
<feature type="compositionally biased region" description="Polar residues" evidence="1">
    <location>
        <begin position="121"/>
        <end position="134"/>
    </location>
</feature>
<organism evidence="4 5">
    <name type="scientific">Neolewinella marina</name>
    <dbReference type="NCBI Taxonomy" id="438751"/>
    <lineage>
        <taxon>Bacteria</taxon>
        <taxon>Pseudomonadati</taxon>
        <taxon>Bacteroidota</taxon>
        <taxon>Saprospiria</taxon>
        <taxon>Saprospirales</taxon>
        <taxon>Lewinellaceae</taxon>
        <taxon>Neolewinella</taxon>
    </lineage>
</organism>
<dbReference type="RefSeq" id="WP_099107962.1">
    <property type="nucleotide sequence ID" value="NZ_JAATJF010000007.1"/>
</dbReference>
<sequence length="315" mass="35441">MTDTVPDFQTFFRPLLEVLSDGKTHHVRDLYGALADYFQLSEQARQEQIPSGKQLLYQNRIGWSKTYLKKAGLIDQPRRGYVEITKRGRKVLSDVSGQLNVRYLKEYSEEFADFYSVESSGNVETDNKMSSSPETVAEEQDTPEIRLASAYKSIRKAVAAELLEKIKSNTFQFFEQLVVDLLIAMGYGGAKAENGMVTQAYGDGGIDGVINQDKLGLDGIYVQAKRYTDKAVGRPELQSFLGALAPHGVKKGIFITTSTFSRTAQDFLDRTDYRIVLIDGEQLTQLMIDYNVGVSIRDTYHVKRVDTDYFEGDVV</sequence>
<keyword evidence="4" id="KW-0540">Nuclease</keyword>
<feature type="domain" description="Restriction system protein Mrr-like N-terminal" evidence="3">
    <location>
        <begin position="8"/>
        <end position="93"/>
    </location>
</feature>
<name>A0A2G0CAN0_9BACT</name>
<dbReference type="GO" id="GO:0003677">
    <property type="term" value="F:DNA binding"/>
    <property type="evidence" value="ECO:0007669"/>
    <property type="project" value="InterPro"/>
</dbReference>
<accession>A0A2G0CAN0</accession>
<dbReference type="OrthoDB" id="9803736at2"/>
<dbReference type="Pfam" id="PF14338">
    <property type="entry name" value="Mrr_N"/>
    <property type="match status" value="1"/>
</dbReference>
<dbReference type="InterPro" id="IPR025745">
    <property type="entry name" value="Mrr-like_N_dom"/>
</dbReference>
<proteinExistence type="predicted"/>
<feature type="region of interest" description="Disordered" evidence="1">
    <location>
        <begin position="121"/>
        <end position="141"/>
    </location>
</feature>
<dbReference type="EMBL" id="PDLO01000015">
    <property type="protein sequence ID" value="PHK97049.1"/>
    <property type="molecule type" value="Genomic_DNA"/>
</dbReference>
<keyword evidence="4" id="KW-0255">Endonuclease</keyword>
<comment type="caution">
    <text evidence="4">The sequence shown here is derived from an EMBL/GenBank/DDBJ whole genome shotgun (WGS) entry which is preliminary data.</text>
</comment>
<dbReference type="AlphaFoldDB" id="A0A2G0CAN0"/>
<dbReference type="PANTHER" id="PTHR30015">
    <property type="entry name" value="MRR RESTRICTION SYSTEM PROTEIN"/>
    <property type="match status" value="1"/>
</dbReference>
<keyword evidence="4" id="KW-0378">Hydrolase</keyword>
<reference evidence="4 5" key="1">
    <citation type="submission" date="2017-10" db="EMBL/GenBank/DDBJ databases">
        <title>The draft genome sequence of Lewinella marina KCTC 32374.</title>
        <authorList>
            <person name="Wang K."/>
        </authorList>
    </citation>
    <scope>NUCLEOTIDE SEQUENCE [LARGE SCALE GENOMIC DNA]</scope>
    <source>
        <strain evidence="4 5">MKG-38</strain>
    </source>
</reference>
<evidence type="ECO:0000259" key="3">
    <source>
        <dbReference type="Pfam" id="PF14338"/>
    </source>
</evidence>
<evidence type="ECO:0000313" key="4">
    <source>
        <dbReference type="EMBL" id="PHK97049.1"/>
    </source>
</evidence>
<dbReference type="PANTHER" id="PTHR30015:SF7">
    <property type="entry name" value="TYPE IV METHYL-DIRECTED RESTRICTION ENZYME ECOKMRR"/>
    <property type="match status" value="1"/>
</dbReference>
<evidence type="ECO:0000259" key="2">
    <source>
        <dbReference type="Pfam" id="PF04471"/>
    </source>
</evidence>
<dbReference type="InterPro" id="IPR011335">
    <property type="entry name" value="Restrct_endonuc-II-like"/>
</dbReference>
<dbReference type="GO" id="GO:0009307">
    <property type="term" value="P:DNA restriction-modification system"/>
    <property type="evidence" value="ECO:0007669"/>
    <property type="project" value="InterPro"/>
</dbReference>
<dbReference type="GO" id="GO:0015666">
    <property type="term" value="F:restriction endodeoxyribonuclease activity"/>
    <property type="evidence" value="ECO:0007669"/>
    <property type="project" value="TreeGrafter"/>
</dbReference>
<dbReference type="Gene3D" id="3.40.1350.10">
    <property type="match status" value="1"/>
</dbReference>
<evidence type="ECO:0000313" key="5">
    <source>
        <dbReference type="Proteomes" id="UP000226437"/>
    </source>
</evidence>
<protein>
    <submittedName>
        <fullName evidence="4">Restriction endonuclease</fullName>
    </submittedName>
</protein>
<dbReference type="Pfam" id="PF04471">
    <property type="entry name" value="Mrr_cat"/>
    <property type="match status" value="1"/>
</dbReference>
<feature type="domain" description="Restriction endonuclease type IV Mrr" evidence="2">
    <location>
        <begin position="169"/>
        <end position="287"/>
    </location>
</feature>
<dbReference type="InterPro" id="IPR007560">
    <property type="entry name" value="Restrct_endonuc_IV_Mrr"/>
</dbReference>
<keyword evidence="5" id="KW-1185">Reference proteome</keyword>
<dbReference type="Proteomes" id="UP000226437">
    <property type="component" value="Unassembled WGS sequence"/>
</dbReference>
<gene>
    <name evidence="4" type="ORF">CGL56_17890</name>
</gene>